<comment type="caution">
    <text evidence="4">The sequence shown here is derived from an EMBL/GenBank/DDBJ whole genome shotgun (WGS) entry which is preliminary data.</text>
</comment>
<evidence type="ECO:0000313" key="5">
    <source>
        <dbReference type="Proteomes" id="UP000186922"/>
    </source>
</evidence>
<organism evidence="4 5">
    <name type="scientific">Ramazzottius varieornatus</name>
    <name type="common">Water bear</name>
    <name type="synonym">Tardigrade</name>
    <dbReference type="NCBI Taxonomy" id="947166"/>
    <lineage>
        <taxon>Eukaryota</taxon>
        <taxon>Metazoa</taxon>
        <taxon>Ecdysozoa</taxon>
        <taxon>Tardigrada</taxon>
        <taxon>Eutardigrada</taxon>
        <taxon>Parachela</taxon>
        <taxon>Hypsibioidea</taxon>
        <taxon>Ramazzottiidae</taxon>
        <taxon>Ramazzottius</taxon>
    </lineage>
</organism>
<reference evidence="4 5" key="1">
    <citation type="journal article" date="2016" name="Nat. Commun.">
        <title>Extremotolerant tardigrade genome and improved radiotolerance of human cultured cells by tardigrade-unique protein.</title>
        <authorList>
            <person name="Hashimoto T."/>
            <person name="Horikawa D.D."/>
            <person name="Saito Y."/>
            <person name="Kuwahara H."/>
            <person name="Kozuka-Hata H."/>
            <person name="Shin-I T."/>
            <person name="Minakuchi Y."/>
            <person name="Ohishi K."/>
            <person name="Motoyama A."/>
            <person name="Aizu T."/>
            <person name="Enomoto A."/>
            <person name="Kondo K."/>
            <person name="Tanaka S."/>
            <person name="Hara Y."/>
            <person name="Koshikawa S."/>
            <person name="Sagara H."/>
            <person name="Miura T."/>
            <person name="Yokobori S."/>
            <person name="Miyagawa K."/>
            <person name="Suzuki Y."/>
            <person name="Kubo T."/>
            <person name="Oyama M."/>
            <person name="Kohara Y."/>
            <person name="Fujiyama A."/>
            <person name="Arakawa K."/>
            <person name="Katayama T."/>
            <person name="Toyoda A."/>
            <person name="Kunieda T."/>
        </authorList>
    </citation>
    <scope>NUCLEOTIDE SEQUENCE [LARGE SCALE GENOMIC DNA]</scope>
    <source>
        <strain evidence="4 5">YOKOZUNA-1</strain>
    </source>
</reference>
<feature type="compositionally biased region" description="Basic and acidic residues" evidence="3">
    <location>
        <begin position="226"/>
        <end position="241"/>
    </location>
</feature>
<feature type="compositionally biased region" description="Basic and acidic residues" evidence="3">
    <location>
        <begin position="407"/>
        <end position="416"/>
    </location>
</feature>
<dbReference type="Pfam" id="PF05334">
    <property type="entry name" value="DUF719"/>
    <property type="match status" value="1"/>
</dbReference>
<keyword evidence="5" id="KW-1185">Reference proteome</keyword>
<protein>
    <recommendedName>
        <fullName evidence="6">Protein FAM114A2</fullName>
    </recommendedName>
</protein>
<feature type="region of interest" description="Disordered" evidence="3">
    <location>
        <begin position="407"/>
        <end position="426"/>
    </location>
</feature>
<accession>A0A1D1VCI5</accession>
<feature type="region of interest" description="Disordered" evidence="3">
    <location>
        <begin position="170"/>
        <end position="191"/>
    </location>
</feature>
<dbReference type="PANTHER" id="PTHR12842:SF6">
    <property type="entry name" value="FI01459P"/>
    <property type="match status" value="1"/>
</dbReference>
<evidence type="ECO:0000313" key="4">
    <source>
        <dbReference type="EMBL" id="GAU98525.1"/>
    </source>
</evidence>
<dbReference type="InterPro" id="IPR007998">
    <property type="entry name" value="DUF719"/>
</dbReference>
<dbReference type="PANTHER" id="PTHR12842">
    <property type="entry name" value="FI01459P"/>
    <property type="match status" value="1"/>
</dbReference>
<dbReference type="Proteomes" id="UP000186922">
    <property type="component" value="Unassembled WGS sequence"/>
</dbReference>
<evidence type="ECO:0008006" key="6">
    <source>
        <dbReference type="Google" id="ProtNLM"/>
    </source>
</evidence>
<evidence type="ECO:0000256" key="2">
    <source>
        <dbReference type="ARBA" id="ARBA00022553"/>
    </source>
</evidence>
<feature type="compositionally biased region" description="Polar residues" evidence="3">
    <location>
        <begin position="174"/>
        <end position="185"/>
    </location>
</feature>
<proteinExistence type="inferred from homology"/>
<feature type="region of interest" description="Disordered" evidence="3">
    <location>
        <begin position="1"/>
        <end position="29"/>
    </location>
</feature>
<keyword evidence="2" id="KW-0597">Phosphoprotein</keyword>
<evidence type="ECO:0000256" key="1">
    <source>
        <dbReference type="ARBA" id="ARBA00006903"/>
    </source>
</evidence>
<gene>
    <name evidence="4" type="primary">RvY_09659-1</name>
    <name evidence="4" type="synonym">RvY_09659.1</name>
    <name evidence="4" type="ORF">RvY_09659</name>
</gene>
<dbReference type="AlphaFoldDB" id="A0A1D1VCI5"/>
<feature type="compositionally biased region" description="Polar residues" evidence="3">
    <location>
        <begin position="124"/>
        <end position="137"/>
    </location>
</feature>
<feature type="region of interest" description="Disordered" evidence="3">
    <location>
        <begin position="110"/>
        <end position="158"/>
    </location>
</feature>
<dbReference type="EMBL" id="BDGG01000004">
    <property type="protein sequence ID" value="GAU98525.1"/>
    <property type="molecule type" value="Genomic_DNA"/>
</dbReference>
<name>A0A1D1VCI5_RAMVA</name>
<evidence type="ECO:0000256" key="3">
    <source>
        <dbReference type="SAM" id="MobiDB-lite"/>
    </source>
</evidence>
<comment type="similarity">
    <text evidence="1">Belongs to the FAM114 family.</text>
</comment>
<sequence>MSESDSDSFHSVEDDSDESLANRDANATDELQRLQLAPIELRAEQAVVTNMAAGKDAKSGILPSLVYGTPVLTTTKAVAHLAKTEDSSTSCTGWDEGGLAEDEIEDACLSGPEVRGNRVKPPVTSRQQNGLESQSNPAKPESSVKASDRPEGITSKVADVRDYLHYRALRKETPSTNDTGNTLHQSAAKDGWEDGWDVEEIADEHIEAALVQNASSGREAMVNSSRLDKSDDSKDARKSTETPKGSTTSREAELLTKTDRWSNWGSWGSSLLSTATSSVSTLTSEVGRGINNVFETVEQTLGVPKPEDLAVKQKTEKEVEHVQEESAVKSPVAESASDYDIKGLLSTITSKVQTSGVTLVATGLDALEGLGKKTMEVVSDKDPGLRQTKAALSGKLNQPNLSQVLREAKSTEHATGDKQSPCSSKTDDTVSFVKFFEEEQGTGSWEALEMLSSTCQQQIESPDMASARSLKRSFLDRLEALCQMTDDDDFPQKEDPSEFIRHNYKEMKIDLPEPHALLHLYGSSNEFLQANSAPEKLGVDIWRKSVHKHGIRTLAACTAKSLEQLRKMTEMVFLTSQRAKSDDLLLMRVGVMNSIICEFCGQLERIASAHATCLTLAQAKTGNKTQTSSEVTDMFVEASNSTRYIQDAFKLCLPVFQLAVLQDSQTPSARMGKKSDQ</sequence>
<dbReference type="OrthoDB" id="5597648at2759"/>
<feature type="region of interest" description="Disordered" evidence="3">
    <location>
        <begin position="213"/>
        <end position="254"/>
    </location>
</feature>